<feature type="compositionally biased region" description="Acidic residues" evidence="3">
    <location>
        <begin position="641"/>
        <end position="661"/>
    </location>
</feature>
<comment type="similarity">
    <text evidence="1">Belongs to the RMI1 family.</text>
</comment>
<feature type="compositionally biased region" description="Low complexity" evidence="3">
    <location>
        <begin position="577"/>
        <end position="610"/>
    </location>
</feature>
<evidence type="ECO:0000256" key="2">
    <source>
        <dbReference type="ARBA" id="ARBA00018987"/>
    </source>
</evidence>
<reference evidence="6" key="1">
    <citation type="submission" date="2020-11" db="EMBL/GenBank/DDBJ databases">
        <authorList>
            <consortium name="DOE Joint Genome Institute"/>
            <person name="Ahrendt S."/>
            <person name="Riley R."/>
            <person name="Andreopoulos W."/>
            <person name="Labutti K."/>
            <person name="Pangilinan J."/>
            <person name="Ruiz-Duenas F.J."/>
            <person name="Barrasa J.M."/>
            <person name="Sanchez-Garcia M."/>
            <person name="Camarero S."/>
            <person name="Miyauchi S."/>
            <person name="Serrano A."/>
            <person name="Linde D."/>
            <person name="Babiker R."/>
            <person name="Drula E."/>
            <person name="Ayuso-Fernandez I."/>
            <person name="Pacheco R."/>
            <person name="Padilla G."/>
            <person name="Ferreira P."/>
            <person name="Barriuso J."/>
            <person name="Kellner H."/>
            <person name="Castanera R."/>
            <person name="Alfaro M."/>
            <person name="Ramirez L."/>
            <person name="Pisabarro A.G."/>
            <person name="Kuo A."/>
            <person name="Tritt A."/>
            <person name="Lipzen A."/>
            <person name="He G."/>
            <person name="Yan M."/>
            <person name="Ng V."/>
            <person name="Cullen D."/>
            <person name="Martin F."/>
            <person name="Rosso M.-N."/>
            <person name="Henrissat B."/>
            <person name="Hibbett D."/>
            <person name="Martinez A.T."/>
            <person name="Grigoriev I.V."/>
        </authorList>
    </citation>
    <scope>NUCLEOTIDE SEQUENCE</scope>
    <source>
        <strain evidence="6">MF-IS2</strain>
    </source>
</reference>
<dbReference type="Proteomes" id="UP000807342">
    <property type="component" value="Unassembled WGS sequence"/>
</dbReference>
<dbReference type="Pfam" id="PF21000">
    <property type="entry name" value="RMI1_N_N"/>
    <property type="match status" value="1"/>
</dbReference>
<feature type="domain" description="RecQ mediated genome instability protein 1 OB-fold" evidence="4">
    <location>
        <begin position="65"/>
        <end position="211"/>
    </location>
</feature>
<name>A0A9P6C843_9AGAR</name>
<gene>
    <name evidence="6" type="ORF">P691DRAFT_756883</name>
</gene>
<evidence type="ECO:0000256" key="3">
    <source>
        <dbReference type="SAM" id="MobiDB-lite"/>
    </source>
</evidence>
<dbReference type="InterPro" id="IPR049363">
    <property type="entry name" value="RMI1_N"/>
</dbReference>
<feature type="region of interest" description="Disordered" evidence="3">
    <location>
        <begin position="534"/>
        <end position="712"/>
    </location>
</feature>
<keyword evidence="7" id="KW-1185">Reference proteome</keyword>
<feature type="region of interest" description="Disordered" evidence="3">
    <location>
        <begin position="364"/>
        <end position="418"/>
    </location>
</feature>
<feature type="region of interest" description="Disordered" evidence="3">
    <location>
        <begin position="117"/>
        <end position="137"/>
    </location>
</feature>
<dbReference type="EMBL" id="MU151078">
    <property type="protein sequence ID" value="KAF9451884.1"/>
    <property type="molecule type" value="Genomic_DNA"/>
</dbReference>
<dbReference type="AlphaFoldDB" id="A0A9P6C843"/>
<evidence type="ECO:0000313" key="6">
    <source>
        <dbReference type="EMBL" id="KAF9451884.1"/>
    </source>
</evidence>
<accession>A0A9P6C843</accession>
<dbReference type="PANTHER" id="PTHR14790:SF15">
    <property type="entry name" value="RECQ-MEDIATED GENOME INSTABILITY PROTEIN 1"/>
    <property type="match status" value="1"/>
</dbReference>
<feature type="compositionally biased region" description="Low complexity" evidence="3">
    <location>
        <begin position="538"/>
        <end position="555"/>
    </location>
</feature>
<organism evidence="6 7">
    <name type="scientific">Macrolepiota fuliginosa MF-IS2</name>
    <dbReference type="NCBI Taxonomy" id="1400762"/>
    <lineage>
        <taxon>Eukaryota</taxon>
        <taxon>Fungi</taxon>
        <taxon>Dikarya</taxon>
        <taxon>Basidiomycota</taxon>
        <taxon>Agaricomycotina</taxon>
        <taxon>Agaricomycetes</taxon>
        <taxon>Agaricomycetidae</taxon>
        <taxon>Agaricales</taxon>
        <taxon>Agaricineae</taxon>
        <taxon>Agaricaceae</taxon>
        <taxon>Macrolepiota</taxon>
    </lineage>
</organism>
<feature type="compositionally biased region" description="Low complexity" evidence="3">
    <location>
        <begin position="478"/>
        <end position="491"/>
    </location>
</feature>
<feature type="compositionally biased region" description="Basic and acidic residues" evidence="3">
    <location>
        <begin position="454"/>
        <end position="464"/>
    </location>
</feature>
<dbReference type="InterPro" id="IPR042470">
    <property type="entry name" value="RMI1_N_C_sf"/>
</dbReference>
<dbReference type="GO" id="GO:0031422">
    <property type="term" value="C:RecQ family helicase-topoisomerase III complex"/>
    <property type="evidence" value="ECO:0007669"/>
    <property type="project" value="TreeGrafter"/>
</dbReference>
<protein>
    <recommendedName>
        <fullName evidence="2">RecQ-mediated genome instability protein 1</fullName>
    </recommendedName>
</protein>
<dbReference type="GO" id="GO:0000712">
    <property type="term" value="P:resolution of meiotic recombination intermediates"/>
    <property type="evidence" value="ECO:0007669"/>
    <property type="project" value="TreeGrafter"/>
</dbReference>
<feature type="domain" description="RMI1 N-terminal" evidence="5">
    <location>
        <begin position="13"/>
        <end position="58"/>
    </location>
</feature>
<feature type="region of interest" description="Disordered" evidence="3">
    <location>
        <begin position="436"/>
        <end position="491"/>
    </location>
</feature>
<dbReference type="PANTHER" id="PTHR14790">
    <property type="entry name" value="RECQ-MEDIATED GENOME INSTABILITY PROTEIN 1 RMI1"/>
    <property type="match status" value="1"/>
</dbReference>
<feature type="compositionally biased region" description="Polar residues" evidence="3">
    <location>
        <begin position="245"/>
        <end position="255"/>
    </location>
</feature>
<dbReference type="GO" id="GO:0000724">
    <property type="term" value="P:double-strand break repair via homologous recombination"/>
    <property type="evidence" value="ECO:0007669"/>
    <property type="project" value="TreeGrafter"/>
</dbReference>
<feature type="compositionally biased region" description="Pro residues" evidence="3">
    <location>
        <begin position="229"/>
        <end position="242"/>
    </location>
</feature>
<feature type="compositionally biased region" description="Polar residues" evidence="3">
    <location>
        <begin position="436"/>
        <end position="453"/>
    </location>
</feature>
<dbReference type="Pfam" id="PF08585">
    <property type="entry name" value="RMI1_N_C"/>
    <property type="match status" value="1"/>
</dbReference>
<evidence type="ECO:0000259" key="4">
    <source>
        <dbReference type="Pfam" id="PF08585"/>
    </source>
</evidence>
<comment type="caution">
    <text evidence="6">The sequence shown here is derived from an EMBL/GenBank/DDBJ whole genome shotgun (WGS) entry which is preliminary data.</text>
</comment>
<evidence type="ECO:0000313" key="7">
    <source>
        <dbReference type="Proteomes" id="UP000807342"/>
    </source>
</evidence>
<dbReference type="OrthoDB" id="341511at2759"/>
<dbReference type="InterPro" id="IPR013894">
    <property type="entry name" value="RMI1_OB"/>
</dbReference>
<dbReference type="SMART" id="SM01161">
    <property type="entry name" value="DUF1767"/>
    <property type="match status" value="1"/>
</dbReference>
<evidence type="ECO:0000259" key="5">
    <source>
        <dbReference type="Pfam" id="PF21000"/>
    </source>
</evidence>
<feature type="compositionally biased region" description="Polar residues" evidence="3">
    <location>
        <begin position="404"/>
        <end position="414"/>
    </location>
</feature>
<feature type="region of interest" description="Disordered" evidence="3">
    <location>
        <begin position="224"/>
        <end position="304"/>
    </location>
</feature>
<proteinExistence type="inferred from homology"/>
<feature type="compositionally biased region" description="Polar residues" evidence="3">
    <location>
        <begin position="288"/>
        <end position="298"/>
    </location>
</feature>
<feature type="compositionally biased region" description="Acidic residues" evidence="3">
    <location>
        <begin position="119"/>
        <end position="133"/>
    </location>
</feature>
<evidence type="ECO:0000256" key="1">
    <source>
        <dbReference type="ARBA" id="ARBA00006395"/>
    </source>
</evidence>
<dbReference type="GO" id="GO:0016604">
    <property type="term" value="C:nuclear body"/>
    <property type="evidence" value="ECO:0007669"/>
    <property type="project" value="TreeGrafter"/>
</dbReference>
<feature type="compositionally biased region" description="Basic and acidic residues" evidence="3">
    <location>
        <begin position="556"/>
        <end position="567"/>
    </location>
</feature>
<dbReference type="Gene3D" id="2.40.50.770">
    <property type="entry name" value="RecQ-mediated genome instability protein Rmi1, C-terminal domain"/>
    <property type="match status" value="1"/>
</dbReference>
<feature type="compositionally biased region" description="Low complexity" evidence="3">
    <location>
        <begin position="372"/>
        <end position="403"/>
    </location>
</feature>
<sequence>MDHIQRYLEKHYPRPRVDPEWLQGCYQWLIEQPNADPHSQQFLQDVEAQLLQSDLTDSMLQNTGLPTHISQTDHQEANTRLTGPPVLVEIVALTEIASSAYQLDQVRMVREERLRLGQAEDDQEGEGDLEVEGEGPVPKYPRGMLRFQLSDGATTLSAIEFRSLPELVLGQTKLGFKMLLKNPMMRHGIAFLEPATTILLGYQTDDREAQQHFDFARGLRVRMGLPIEPDNPPDNPFQPQPQPQLQHAATAQPTMRSPLREISPPPGPPLYPTFNDDANLEPRRRKLPSNTQASSAPSATLVPTAAASTSTSHYFSNPSTLADNTGFNGFNLGLTTAQASQAPIVDDEDDEDLFEHFDDIDFFDEVDDNNDENAPPAQPQLQLQSLTSSATSSFPSTSASSSLNAVTANKTSPSRPLVPEDSIEIVSFTLSPATTRSLARAQGRTQTNNTNNIPKDKGKGKERQTSIPIPYPSPTPGSGPTTGPSNPTTATTFIDASTDIELDPDLLAHLDELDASRFTDPKFVKMQQEEMARLTQARTTTTTTIPSGTGPTRSTNPDKGKGKDTRPVKPLPKTRRSVSSQPQTQSRTQSESQSRAQSVQSQAQNSSSTSKRNEVIEIDDDSSSLSSPPLYQRLAFTPATDNDDDTGIIDDDDSEEEEEDKENMPVMTRHVRRKVVNSEGPGLFGRGQSVGAGATSSKTRIPDDVIELSDED</sequence>